<protein>
    <submittedName>
        <fullName evidence="3">Uncharacterized protein</fullName>
    </submittedName>
</protein>
<keyword evidence="2" id="KW-0812">Transmembrane</keyword>
<dbReference type="Proteomes" id="UP000323067">
    <property type="component" value="Chromosome iii"/>
</dbReference>
<dbReference type="VEuPathDB" id="FungiDB:A9K55_001236"/>
<dbReference type="VEuPathDB" id="FungiDB:CCM_08302"/>
<dbReference type="Pfam" id="PF11696">
    <property type="entry name" value="DUF3292"/>
    <property type="match status" value="2"/>
</dbReference>
<keyword evidence="2" id="KW-0472">Membrane</keyword>
<evidence type="ECO:0000256" key="2">
    <source>
        <dbReference type="SAM" id="Phobius"/>
    </source>
</evidence>
<organism evidence="3 4">
    <name type="scientific">Cordyceps militaris</name>
    <name type="common">Caterpillar fungus</name>
    <name type="synonym">Clavaria militaris</name>
    <dbReference type="NCBI Taxonomy" id="73501"/>
    <lineage>
        <taxon>Eukaryota</taxon>
        <taxon>Fungi</taxon>
        <taxon>Dikarya</taxon>
        <taxon>Ascomycota</taxon>
        <taxon>Pezizomycotina</taxon>
        <taxon>Sordariomycetes</taxon>
        <taxon>Hypocreomycetidae</taxon>
        <taxon>Hypocreales</taxon>
        <taxon>Cordycipitaceae</taxon>
        <taxon>Cordyceps</taxon>
    </lineage>
</organism>
<accession>A0A2H4SQG8</accession>
<evidence type="ECO:0000256" key="1">
    <source>
        <dbReference type="SAM" id="MobiDB-lite"/>
    </source>
</evidence>
<sequence>MTTLPSDIPPAAIPRQEEVPSEDPGTLITQHAGTSPLASTSEPTESHALASQTLVDPNQTGASPPPSAPGEVLDLGWNEADKSSLPPIVQGLDNEQLWALLRRFNKQAFCKLRAQLERGYVSVVVPLAPAANHLARLRSWSEPRRTAAFLLAYACAWACDLLVPATVVFLMVLILVPAARRTPPAGVVATDDTLTGAPEKVAGEAVEQEAHSFVNTLGSVALSTTIGGPASDDDDDVGTAPGADKLVQNVSEAKATAAEGDARTARNETRQPAAKMVWQRARPFMHAVTDLVDTWERFGNALSPTPPFPRSRARARLAAALLPVALAALFTTPYMLAKGSGLVLGFVLFGAPLLNRVTEVLETTYPRWQRFVELRHSVLRGVPTNAQLAVTLLRIGEKNRAPIPAPPDPDAVLGAHSPHLKRARPVGTSDTLAEDETREAEMSNGQHVTKRPGKGRRALDMLKGAVKGGVTTALAADRAKALVGAPHAKERVGVVQSGDGGTAADGPVRFEARYKGKRGFAYVTPTTLSWSQGGAAEPAWSVRVADMTGLRKVGGLAWPSRMVVGWSLHKQVVDGLVVETEGAEYHLTAVLIRDEIFNRLIAMGDQMWQLG</sequence>
<dbReference type="OrthoDB" id="1708389at2759"/>
<name>A0A2H4SQG8_CORMI</name>
<reference evidence="3 4" key="1">
    <citation type="journal article" date="2017" name="BMC Genomics">
        <title>Chromosome level assembly and secondary metabolite potential of the parasitic fungus Cordyceps militaris.</title>
        <authorList>
            <person name="Kramer G.J."/>
            <person name="Nodwell J.R."/>
        </authorList>
    </citation>
    <scope>NUCLEOTIDE SEQUENCE [LARGE SCALE GENOMIC DNA]</scope>
    <source>
        <strain evidence="3 4">ATCC 34164</strain>
    </source>
</reference>
<feature type="compositionally biased region" description="Polar residues" evidence="1">
    <location>
        <begin position="27"/>
        <end position="62"/>
    </location>
</feature>
<feature type="region of interest" description="Disordered" evidence="1">
    <location>
        <begin position="1"/>
        <end position="74"/>
    </location>
</feature>
<evidence type="ECO:0000313" key="4">
    <source>
        <dbReference type="Proteomes" id="UP000323067"/>
    </source>
</evidence>
<feature type="transmembrane region" description="Helical" evidence="2">
    <location>
        <begin position="150"/>
        <end position="176"/>
    </location>
</feature>
<evidence type="ECO:0000313" key="3">
    <source>
        <dbReference type="EMBL" id="ATY65355.1"/>
    </source>
</evidence>
<gene>
    <name evidence="3" type="ORF">A9K55_001236</name>
</gene>
<feature type="region of interest" description="Disordered" evidence="1">
    <location>
        <begin position="421"/>
        <end position="453"/>
    </location>
</feature>
<dbReference type="PANTHER" id="PTHR38694:SF1">
    <property type="entry name" value="PEROXIN DOMAIN-CONTAINING PROTEIN"/>
    <property type="match status" value="1"/>
</dbReference>
<dbReference type="PANTHER" id="PTHR38694">
    <property type="entry name" value="CONSERVED EXPRESSED PROTEIN"/>
    <property type="match status" value="1"/>
</dbReference>
<dbReference type="EMBL" id="CP023326">
    <property type="protein sequence ID" value="ATY65355.1"/>
    <property type="molecule type" value="Genomic_DNA"/>
</dbReference>
<dbReference type="AlphaFoldDB" id="A0A2H4SQG8"/>
<dbReference type="InterPro" id="IPR021709">
    <property type="entry name" value="DUF3292"/>
</dbReference>
<feature type="transmembrane region" description="Helical" evidence="2">
    <location>
        <begin position="317"/>
        <end position="336"/>
    </location>
</feature>
<proteinExistence type="predicted"/>
<keyword evidence="2" id="KW-1133">Transmembrane helix</keyword>